<name>A0A0H5BHU4_9EUKA</name>
<keyword evidence="2" id="KW-0507">mRNA processing</keyword>
<dbReference type="Pfam" id="PF16835">
    <property type="entry name" value="SF3A2"/>
    <property type="match status" value="1"/>
</dbReference>
<organism evidence="10">
    <name type="scientific">Amorphochlora amoebiformis</name>
    <dbReference type="NCBI Taxonomy" id="1561963"/>
    <lineage>
        <taxon>Eukaryota</taxon>
        <taxon>Sar</taxon>
        <taxon>Rhizaria</taxon>
        <taxon>Cercozoa</taxon>
        <taxon>Chlorarachniophyceae</taxon>
        <taxon>Amorphochlora</taxon>
    </lineage>
</organism>
<evidence type="ECO:0000256" key="5">
    <source>
        <dbReference type="ARBA" id="ARBA00022771"/>
    </source>
</evidence>
<dbReference type="GO" id="GO:0005686">
    <property type="term" value="C:U2 snRNP"/>
    <property type="evidence" value="ECO:0007669"/>
    <property type="project" value="TreeGrafter"/>
</dbReference>
<feature type="domain" description="U1-type" evidence="9">
    <location>
        <begin position="49"/>
        <end position="83"/>
    </location>
</feature>
<dbReference type="InterPro" id="IPR036236">
    <property type="entry name" value="Znf_C2H2_sf"/>
</dbReference>
<keyword evidence="10" id="KW-0542">Nucleomorph</keyword>
<dbReference type="GO" id="GO:0008270">
    <property type="term" value="F:zinc ion binding"/>
    <property type="evidence" value="ECO:0007669"/>
    <property type="project" value="UniProtKB-KW"/>
</dbReference>
<dbReference type="GO" id="GO:0000245">
    <property type="term" value="P:spliceosomal complex assembly"/>
    <property type="evidence" value="ECO:0007669"/>
    <property type="project" value="TreeGrafter"/>
</dbReference>
<dbReference type="PANTHER" id="PTHR23205">
    <property type="entry name" value="SPLICING FACTOR 3A SUBUNIT 2"/>
    <property type="match status" value="1"/>
</dbReference>
<evidence type="ECO:0000313" key="10">
    <source>
        <dbReference type="EMBL" id="BAS01796.1"/>
    </source>
</evidence>
<dbReference type="SUPFAM" id="SSF57667">
    <property type="entry name" value="beta-beta-alpha zinc fingers"/>
    <property type="match status" value="1"/>
</dbReference>
<dbReference type="AlphaFoldDB" id="A0A0H5BHU4"/>
<evidence type="ECO:0000256" key="8">
    <source>
        <dbReference type="ARBA" id="ARBA00023242"/>
    </source>
</evidence>
<keyword evidence="7" id="KW-0508">mRNA splicing</keyword>
<dbReference type="GO" id="GO:0003676">
    <property type="term" value="F:nucleic acid binding"/>
    <property type="evidence" value="ECO:0007669"/>
    <property type="project" value="InterPro"/>
</dbReference>
<evidence type="ECO:0000256" key="1">
    <source>
        <dbReference type="ARBA" id="ARBA00008995"/>
    </source>
</evidence>
<evidence type="ECO:0000256" key="3">
    <source>
        <dbReference type="ARBA" id="ARBA00022723"/>
    </source>
</evidence>
<keyword evidence="6" id="KW-0862">Zinc</keyword>
<dbReference type="InterPro" id="IPR052092">
    <property type="entry name" value="SF3A2"/>
</dbReference>
<keyword evidence="5" id="KW-0863">Zinc-finger</keyword>
<gene>
    <name evidence="10" type="primary">sap62</name>
</gene>
<sequence>MVHLINPDEKLKENIDKGFSKIIHKERLKRISIESIDFADDPYFIRLNAYKIICKLCQTHHRSESSYLAHLHGKRHSQNLLKVTNVKNHNKILPVSNMSIDSSPKKSSKYIKGYSRPGYTVLKSLVRKTMQKVIFIELFYNLLQFGETPDFRIMTTFEQKIESLDFNYQYIVCAAPNYESIAFKVPNCPIDNYSDYTYSYWYKKINRNINNKKFYISICFK</sequence>
<dbReference type="SMART" id="SM00451">
    <property type="entry name" value="ZnF_U1"/>
    <property type="match status" value="1"/>
</dbReference>
<dbReference type="InterPro" id="IPR013087">
    <property type="entry name" value="Znf_C2H2_type"/>
</dbReference>
<dbReference type="EMBL" id="AB996602">
    <property type="protein sequence ID" value="BAS01796.1"/>
    <property type="molecule type" value="Genomic_DNA"/>
</dbReference>
<keyword evidence="8" id="KW-0539">Nucleus</keyword>
<evidence type="ECO:0000256" key="2">
    <source>
        <dbReference type="ARBA" id="ARBA00022664"/>
    </source>
</evidence>
<dbReference type="PANTHER" id="PTHR23205:SF0">
    <property type="entry name" value="SPLICING FACTOR 3A SUBUNIT 2"/>
    <property type="match status" value="1"/>
</dbReference>
<evidence type="ECO:0000259" key="9">
    <source>
        <dbReference type="SMART" id="SM00451"/>
    </source>
</evidence>
<reference evidence="10" key="1">
    <citation type="journal article" date="2015" name="Genome Biol. Evol.">
        <title>Nucleomorph Genome Sequences of Two Chlorarachniophytes, Amorphochlora amoebiformis and Lotharella vacuolata.</title>
        <authorList>
            <person name="Suzuki S."/>
            <person name="Shirato S."/>
            <person name="Hirakawa Y."/>
            <person name="Ishida K."/>
        </authorList>
    </citation>
    <scope>NUCLEOTIDE SEQUENCE</scope>
    <source>
        <strain evidence="10">CCMP2058</strain>
    </source>
</reference>
<proteinExistence type="inferred from homology"/>
<evidence type="ECO:0000256" key="7">
    <source>
        <dbReference type="ARBA" id="ARBA00023187"/>
    </source>
</evidence>
<keyword evidence="3" id="KW-0479">Metal-binding</keyword>
<evidence type="ECO:0000256" key="6">
    <source>
        <dbReference type="ARBA" id="ARBA00022833"/>
    </source>
</evidence>
<dbReference type="GO" id="GO:0071013">
    <property type="term" value="C:catalytic step 2 spliceosome"/>
    <property type="evidence" value="ECO:0007669"/>
    <property type="project" value="TreeGrafter"/>
</dbReference>
<dbReference type="GO" id="GO:0071004">
    <property type="term" value="C:U2-type prespliceosome"/>
    <property type="evidence" value="ECO:0007669"/>
    <property type="project" value="TreeGrafter"/>
</dbReference>
<evidence type="ECO:0000256" key="4">
    <source>
        <dbReference type="ARBA" id="ARBA00022728"/>
    </source>
</evidence>
<dbReference type="InterPro" id="IPR031781">
    <property type="entry name" value="SF3A2_dom"/>
</dbReference>
<dbReference type="InterPro" id="IPR003604">
    <property type="entry name" value="Matrin/U1-like-C_Znf_C2H2"/>
</dbReference>
<keyword evidence="4" id="KW-0747">Spliceosome</keyword>
<comment type="similarity">
    <text evidence="1">Belongs to the SF3A2 family.</text>
</comment>
<geneLocation type="nucleomorph" evidence="10"/>
<protein>
    <submittedName>
        <fullName evidence="10">mRNA splicing factor 3A subunit 2</fullName>
    </submittedName>
</protein>
<dbReference type="Pfam" id="PF12874">
    <property type="entry name" value="zf-met"/>
    <property type="match status" value="1"/>
</dbReference>
<accession>A0A0H5BHU4</accession>
<dbReference type="Gene3D" id="2.60.40.2690">
    <property type="match status" value="1"/>
</dbReference>